<reference evidence="2" key="1">
    <citation type="journal article" date="2023" name="Mol. Phylogenet. Evol.">
        <title>Genome-scale phylogeny and comparative genomics of the fungal order Sordariales.</title>
        <authorList>
            <person name="Hensen N."/>
            <person name="Bonometti L."/>
            <person name="Westerberg I."/>
            <person name="Brannstrom I.O."/>
            <person name="Guillou S."/>
            <person name="Cros-Aarteil S."/>
            <person name="Calhoun S."/>
            <person name="Haridas S."/>
            <person name="Kuo A."/>
            <person name="Mondo S."/>
            <person name="Pangilinan J."/>
            <person name="Riley R."/>
            <person name="LaButti K."/>
            <person name="Andreopoulos B."/>
            <person name="Lipzen A."/>
            <person name="Chen C."/>
            <person name="Yan M."/>
            <person name="Daum C."/>
            <person name="Ng V."/>
            <person name="Clum A."/>
            <person name="Steindorff A."/>
            <person name="Ohm R.A."/>
            <person name="Martin F."/>
            <person name="Silar P."/>
            <person name="Natvig D.O."/>
            <person name="Lalanne C."/>
            <person name="Gautier V."/>
            <person name="Ament-Velasquez S.L."/>
            <person name="Kruys A."/>
            <person name="Hutchinson M.I."/>
            <person name="Powell A.J."/>
            <person name="Barry K."/>
            <person name="Miller A.N."/>
            <person name="Grigoriev I.V."/>
            <person name="Debuchy R."/>
            <person name="Gladieux P."/>
            <person name="Hiltunen Thoren M."/>
            <person name="Johannesson H."/>
        </authorList>
    </citation>
    <scope>NUCLEOTIDE SEQUENCE</scope>
    <source>
        <strain evidence="2">PSN293</strain>
    </source>
</reference>
<dbReference type="EMBL" id="MU858101">
    <property type="protein sequence ID" value="KAK4213971.1"/>
    <property type="molecule type" value="Genomic_DNA"/>
</dbReference>
<feature type="compositionally biased region" description="Low complexity" evidence="1">
    <location>
        <begin position="54"/>
        <end position="68"/>
    </location>
</feature>
<reference evidence="2" key="2">
    <citation type="submission" date="2023-05" db="EMBL/GenBank/DDBJ databases">
        <authorList>
            <consortium name="Lawrence Berkeley National Laboratory"/>
            <person name="Steindorff A."/>
            <person name="Hensen N."/>
            <person name="Bonometti L."/>
            <person name="Westerberg I."/>
            <person name="Brannstrom I.O."/>
            <person name="Guillou S."/>
            <person name="Cros-Aarteil S."/>
            <person name="Calhoun S."/>
            <person name="Haridas S."/>
            <person name="Kuo A."/>
            <person name="Mondo S."/>
            <person name="Pangilinan J."/>
            <person name="Riley R."/>
            <person name="Labutti K."/>
            <person name="Andreopoulos B."/>
            <person name="Lipzen A."/>
            <person name="Chen C."/>
            <person name="Yanf M."/>
            <person name="Daum C."/>
            <person name="Ng V."/>
            <person name="Clum A."/>
            <person name="Ohm R."/>
            <person name="Martin F."/>
            <person name="Silar P."/>
            <person name="Natvig D."/>
            <person name="Lalanne C."/>
            <person name="Gautier V."/>
            <person name="Ament-Velasquez S.L."/>
            <person name="Kruys A."/>
            <person name="Hutchinson M.I."/>
            <person name="Powell A.J."/>
            <person name="Barry K."/>
            <person name="Miller A.N."/>
            <person name="Grigoriev I.V."/>
            <person name="Debuchy R."/>
            <person name="Gladieux P."/>
            <person name="Thoren M.H."/>
            <person name="Johannesson H."/>
        </authorList>
    </citation>
    <scope>NUCLEOTIDE SEQUENCE</scope>
    <source>
        <strain evidence="2">PSN293</strain>
    </source>
</reference>
<accession>A0AAN6Y863</accession>
<sequence length="326" mass="37000">MALFYGANYWASPGDGAAECIPREILELDKGPVQSIESTIVREGENRHLEQESRSTFASLSTSSTTQTLECGFPPRVTAFKSLPLKAHGIPGEPSGMRRSSDLESLREPSKKRRRAVPSDDEEQPADTVTDQRPHLGTPDQSLACPYYKLDPVAYHQCARLNLSRVSYVKQHLARKHAPRNFCARCFEAFDAQQDLSRHQRQTPLCDPLPPRPLPFMSWEQLTKLKSRSNPALHEAGQWEEIWNLLFPGEPSPASPYVYLDVPEEVNEFREYMAQEIPQMISQRFRPGDQAYVVGSQEDMDKVIKDIVVEVSDQWIGRRRGLNLGH</sequence>
<organism evidence="2 3">
    <name type="scientific">Rhypophila decipiens</name>
    <dbReference type="NCBI Taxonomy" id="261697"/>
    <lineage>
        <taxon>Eukaryota</taxon>
        <taxon>Fungi</taxon>
        <taxon>Dikarya</taxon>
        <taxon>Ascomycota</taxon>
        <taxon>Pezizomycotina</taxon>
        <taxon>Sordariomycetes</taxon>
        <taxon>Sordariomycetidae</taxon>
        <taxon>Sordariales</taxon>
        <taxon>Naviculisporaceae</taxon>
        <taxon>Rhypophila</taxon>
    </lineage>
</organism>
<feature type="region of interest" description="Disordered" evidence="1">
    <location>
        <begin position="84"/>
        <end position="140"/>
    </location>
</feature>
<name>A0AAN6Y863_9PEZI</name>
<dbReference type="PANTHER" id="PTHR38166:SF1">
    <property type="entry name" value="C2H2-TYPE DOMAIN-CONTAINING PROTEIN"/>
    <property type="match status" value="1"/>
</dbReference>
<proteinExistence type="predicted"/>
<evidence type="ECO:0000313" key="2">
    <source>
        <dbReference type="EMBL" id="KAK4213971.1"/>
    </source>
</evidence>
<feature type="region of interest" description="Disordered" evidence="1">
    <location>
        <begin position="45"/>
        <end position="68"/>
    </location>
</feature>
<dbReference type="Proteomes" id="UP001301769">
    <property type="component" value="Unassembled WGS sequence"/>
</dbReference>
<gene>
    <name evidence="2" type="ORF">QBC37DRAFT_400070</name>
</gene>
<keyword evidence="3" id="KW-1185">Reference proteome</keyword>
<evidence type="ECO:0008006" key="4">
    <source>
        <dbReference type="Google" id="ProtNLM"/>
    </source>
</evidence>
<protein>
    <recommendedName>
        <fullName evidence="4">C2H2-type domain-containing protein</fullName>
    </recommendedName>
</protein>
<evidence type="ECO:0000256" key="1">
    <source>
        <dbReference type="SAM" id="MobiDB-lite"/>
    </source>
</evidence>
<feature type="compositionally biased region" description="Basic and acidic residues" evidence="1">
    <location>
        <begin position="99"/>
        <end position="109"/>
    </location>
</feature>
<dbReference type="AlphaFoldDB" id="A0AAN6Y863"/>
<comment type="caution">
    <text evidence="2">The sequence shown here is derived from an EMBL/GenBank/DDBJ whole genome shotgun (WGS) entry which is preliminary data.</text>
</comment>
<dbReference type="PANTHER" id="PTHR38166">
    <property type="entry name" value="C2H2-TYPE DOMAIN-CONTAINING PROTEIN-RELATED"/>
    <property type="match status" value="1"/>
</dbReference>
<evidence type="ECO:0000313" key="3">
    <source>
        <dbReference type="Proteomes" id="UP001301769"/>
    </source>
</evidence>